<evidence type="ECO:0000256" key="10">
    <source>
        <dbReference type="ARBA" id="ARBA00022799"/>
    </source>
</evidence>
<evidence type="ECO:0000256" key="7">
    <source>
        <dbReference type="ARBA" id="ARBA00022692"/>
    </source>
</evidence>
<keyword evidence="5" id="KW-0488">Methylation</keyword>
<evidence type="ECO:0000256" key="17">
    <source>
        <dbReference type="ARBA" id="ARBA00040862"/>
    </source>
</evidence>
<evidence type="ECO:0000313" key="25">
    <source>
        <dbReference type="Proteomes" id="UP000824219"/>
    </source>
</evidence>
<keyword evidence="13" id="KW-0496">Mitochondrion</keyword>
<evidence type="ECO:0000256" key="6">
    <source>
        <dbReference type="ARBA" id="ARBA00022553"/>
    </source>
</evidence>
<keyword evidence="10" id="KW-0702">S-nitrosylation</keyword>
<dbReference type="PRINTS" id="PR00927">
    <property type="entry name" value="ADPTRNSLCASE"/>
</dbReference>
<dbReference type="EMBL" id="JAHKSW010000006">
    <property type="protein sequence ID" value="KAG7331200.1"/>
    <property type="molecule type" value="Genomic_DNA"/>
</dbReference>
<organism evidence="24 25">
    <name type="scientific">Hemibagrus wyckioides</name>
    <dbReference type="NCBI Taxonomy" id="337641"/>
    <lineage>
        <taxon>Eukaryota</taxon>
        <taxon>Metazoa</taxon>
        <taxon>Chordata</taxon>
        <taxon>Craniata</taxon>
        <taxon>Vertebrata</taxon>
        <taxon>Euteleostomi</taxon>
        <taxon>Actinopterygii</taxon>
        <taxon>Neopterygii</taxon>
        <taxon>Teleostei</taxon>
        <taxon>Ostariophysi</taxon>
        <taxon>Siluriformes</taxon>
        <taxon>Bagridae</taxon>
        <taxon>Hemibagrus</taxon>
    </lineage>
</organism>
<comment type="catalytic activity">
    <reaction evidence="15">
        <text>H(+)(in) = H(+)(out)</text>
        <dbReference type="Rhea" id="RHEA:34979"/>
        <dbReference type="ChEBI" id="CHEBI:15378"/>
    </reaction>
</comment>
<feature type="transmembrane region" description="Helical" evidence="23">
    <location>
        <begin position="211"/>
        <end position="231"/>
    </location>
</feature>
<accession>A0A9D3P1H0</accession>
<evidence type="ECO:0000256" key="12">
    <source>
        <dbReference type="ARBA" id="ARBA00022990"/>
    </source>
</evidence>
<dbReference type="AlphaFoldDB" id="A0A9D3P1H0"/>
<evidence type="ECO:0000256" key="8">
    <source>
        <dbReference type="ARBA" id="ARBA00022737"/>
    </source>
</evidence>
<dbReference type="Proteomes" id="UP000824219">
    <property type="component" value="Linkage Group LG06"/>
</dbReference>
<evidence type="ECO:0000256" key="20">
    <source>
        <dbReference type="ARBA" id="ARBA00042665"/>
    </source>
</evidence>
<feature type="repeat" description="Solcar" evidence="21">
    <location>
        <begin position="111"/>
        <end position="201"/>
    </location>
</feature>
<evidence type="ECO:0000256" key="13">
    <source>
        <dbReference type="ARBA" id="ARBA00023128"/>
    </source>
</evidence>
<dbReference type="PANTHER" id="PTHR45635:SF32">
    <property type="entry name" value="ADP_ATP TRANSLOCASE 1"/>
    <property type="match status" value="1"/>
</dbReference>
<dbReference type="PRINTS" id="PR00926">
    <property type="entry name" value="MITOCARRIER"/>
</dbReference>
<evidence type="ECO:0000256" key="9">
    <source>
        <dbReference type="ARBA" id="ARBA00022792"/>
    </source>
</evidence>
<evidence type="ECO:0000256" key="23">
    <source>
        <dbReference type="SAM" id="Phobius"/>
    </source>
</evidence>
<keyword evidence="25" id="KW-1185">Reference proteome</keyword>
<dbReference type="InterPro" id="IPR002113">
    <property type="entry name" value="ADT_euk_type"/>
</dbReference>
<comment type="similarity">
    <text evidence="2 22">Belongs to the mitochondrial carrier (TC 2.A.29) family.</text>
</comment>
<evidence type="ECO:0000256" key="14">
    <source>
        <dbReference type="ARBA" id="ARBA00023136"/>
    </source>
</evidence>
<name>A0A9D3P1H0_9TELE</name>
<dbReference type="InterPro" id="IPR002067">
    <property type="entry name" value="MCP"/>
</dbReference>
<keyword evidence="4" id="KW-0050">Antiport</keyword>
<evidence type="ECO:0000256" key="1">
    <source>
        <dbReference type="ARBA" id="ARBA00004448"/>
    </source>
</evidence>
<keyword evidence="14 21" id="KW-0472">Membrane</keyword>
<evidence type="ECO:0000256" key="22">
    <source>
        <dbReference type="RuleBase" id="RU000488"/>
    </source>
</evidence>
<proteinExistence type="inferred from homology"/>
<evidence type="ECO:0000256" key="4">
    <source>
        <dbReference type="ARBA" id="ARBA00022449"/>
    </source>
</evidence>
<dbReference type="GO" id="GO:0140021">
    <property type="term" value="P:mitochondrial ADP transmembrane transport"/>
    <property type="evidence" value="ECO:0007669"/>
    <property type="project" value="InterPro"/>
</dbReference>
<evidence type="ECO:0000313" key="24">
    <source>
        <dbReference type="EMBL" id="KAG7331200.1"/>
    </source>
</evidence>
<dbReference type="GO" id="GO:0005743">
    <property type="term" value="C:mitochondrial inner membrane"/>
    <property type="evidence" value="ECO:0007669"/>
    <property type="project" value="UniProtKB-SubCell"/>
</dbReference>
<evidence type="ECO:0000256" key="5">
    <source>
        <dbReference type="ARBA" id="ARBA00022481"/>
    </source>
</evidence>
<dbReference type="CDD" id="cd00063">
    <property type="entry name" value="FN3"/>
    <property type="match status" value="1"/>
</dbReference>
<dbReference type="InterPro" id="IPR018108">
    <property type="entry name" value="MCP_transmembrane"/>
</dbReference>
<evidence type="ECO:0000256" key="21">
    <source>
        <dbReference type="PROSITE-ProRule" id="PRU00282"/>
    </source>
</evidence>
<comment type="subcellular location">
    <subcellularLocation>
        <location evidence="1">Mitochondrion inner membrane</location>
        <topology evidence="1">Multi-pass membrane protein</topology>
    </subcellularLocation>
</comment>
<dbReference type="FunFam" id="1.50.40.10:FF:000002">
    <property type="entry name" value="Putative ADP/ATP translocase 2-like"/>
    <property type="match status" value="1"/>
</dbReference>
<evidence type="ECO:0000256" key="18">
    <source>
        <dbReference type="ARBA" id="ARBA00042357"/>
    </source>
</evidence>
<dbReference type="Gene3D" id="2.60.40.10">
    <property type="entry name" value="Immunoglobulins"/>
    <property type="match status" value="1"/>
</dbReference>
<dbReference type="OrthoDB" id="270584at2759"/>
<sequence length="527" mass="59655">MADAAISFAKDFLAGGVAAAISKTAVAPIERVKLLLQVQHASKQISADKQYKGIIDCVVRIPKEQGFASFWRGNLANVIRYFPTQALNFAFKDKYKQIFLGGVDKHTQFWRYFAGNLASGGAAGATSLCFVYPLDFARTRLAADVGKASSSREFNGLGDCLTKIFKSDGLRGLYQGFNVSVQGIIIYRAAYFGIYDTAKGMLPDPKNTHIVVSWMIAQSVTAVAGVVSYPFDTVRRRMMMQSGRKGADIMYTGTLDCWRKIARDEGSKAFFKGACVECASVDIFNMTIKHTSHSINLSWERPDKTKSKWCYRTHVQYRSHCETSWKNNTDISELSFELPAPDMKKNYAFRLRMRLECTQKPWGEWSPIKYWRNDTGPCITEALTFTVKDYLLITILPLVGFMLVYALTHDRVRRLVLPIIPDPKHTQERILNIEQIQWWSNFTQTCEDCKVSEIKVSDREEENTELTLIKCDLDEQPPHTHPTHTFPGKHSFDLATNDSLYSIYSSDTSEDNIDTQCPATRPGYIII</sequence>
<feature type="repeat" description="Solcar" evidence="21">
    <location>
        <begin position="212"/>
        <end position="298"/>
    </location>
</feature>
<keyword evidence="6" id="KW-0597">Phosphoprotein</keyword>
<keyword evidence="12" id="KW-0007">Acetylation</keyword>
<evidence type="ECO:0000256" key="11">
    <source>
        <dbReference type="ARBA" id="ARBA00022989"/>
    </source>
</evidence>
<evidence type="ECO:0000256" key="3">
    <source>
        <dbReference type="ARBA" id="ARBA00022448"/>
    </source>
</evidence>
<feature type="transmembrane region" description="Helical" evidence="23">
    <location>
        <begin position="390"/>
        <end position="408"/>
    </location>
</feature>
<dbReference type="Pfam" id="PF00153">
    <property type="entry name" value="Mito_carr"/>
    <property type="match status" value="3"/>
</dbReference>
<keyword evidence="7 21" id="KW-0812">Transmembrane</keyword>
<dbReference type="InterPro" id="IPR036116">
    <property type="entry name" value="FN3_sf"/>
</dbReference>
<comment type="caution">
    <text evidence="24">The sequence shown here is derived from an EMBL/GenBank/DDBJ whole genome shotgun (WGS) entry which is preliminary data.</text>
</comment>
<keyword evidence="8" id="KW-0677">Repeat</keyword>
<keyword evidence="11 23" id="KW-1133">Transmembrane helix</keyword>
<keyword evidence="3 22" id="KW-0813">Transport</keyword>
<evidence type="ECO:0000256" key="19">
    <source>
        <dbReference type="ARBA" id="ARBA00042360"/>
    </source>
</evidence>
<dbReference type="SUPFAM" id="SSF49265">
    <property type="entry name" value="Fibronectin type III"/>
    <property type="match status" value="1"/>
</dbReference>
<dbReference type="Gene3D" id="1.50.40.10">
    <property type="entry name" value="Mitochondrial carrier domain"/>
    <property type="match status" value="1"/>
</dbReference>
<evidence type="ECO:0000256" key="15">
    <source>
        <dbReference type="ARBA" id="ARBA00024169"/>
    </source>
</evidence>
<dbReference type="InterPro" id="IPR003961">
    <property type="entry name" value="FN3_dom"/>
</dbReference>
<evidence type="ECO:0000256" key="2">
    <source>
        <dbReference type="ARBA" id="ARBA00006375"/>
    </source>
</evidence>
<protein>
    <recommendedName>
        <fullName evidence="17">ADP/ATP translocase 1</fullName>
    </recommendedName>
    <alternativeName>
        <fullName evidence="19">ADP,ATP carrier protein 1</fullName>
    </alternativeName>
    <alternativeName>
        <fullName evidence="20">Adenine nucleotide translocator 1</fullName>
    </alternativeName>
    <alternativeName>
        <fullName evidence="18">Solute carrier family 25 member 4</fullName>
    </alternativeName>
</protein>
<dbReference type="SUPFAM" id="SSF103506">
    <property type="entry name" value="Mitochondrial carrier"/>
    <property type="match status" value="1"/>
</dbReference>
<reference evidence="24 25" key="1">
    <citation type="submission" date="2021-06" db="EMBL/GenBank/DDBJ databases">
        <title>Chromosome-level genome assembly of the red-tail catfish (Hemibagrus wyckioides).</title>
        <authorList>
            <person name="Shao F."/>
        </authorList>
    </citation>
    <scope>NUCLEOTIDE SEQUENCE [LARGE SCALE GENOMIC DNA]</scope>
    <source>
        <strain evidence="24">EC202008001</strain>
        <tissue evidence="24">Blood</tissue>
    </source>
</reference>
<gene>
    <name evidence="24" type="ORF">KOW79_005169</name>
</gene>
<evidence type="ECO:0000256" key="16">
    <source>
        <dbReference type="ARBA" id="ARBA00024537"/>
    </source>
</evidence>
<dbReference type="GO" id="GO:0005471">
    <property type="term" value="F:ATP:ADP antiporter activity"/>
    <property type="evidence" value="ECO:0007669"/>
    <property type="project" value="InterPro"/>
</dbReference>
<comment type="catalytic activity">
    <reaction evidence="16">
        <text>ADP(in) + ATP(out) = ADP(out) + ATP(in)</text>
        <dbReference type="Rhea" id="RHEA:34999"/>
        <dbReference type="ChEBI" id="CHEBI:30616"/>
        <dbReference type="ChEBI" id="CHEBI:456216"/>
    </reaction>
</comment>
<dbReference type="InterPro" id="IPR023395">
    <property type="entry name" value="MCP_dom_sf"/>
</dbReference>
<feature type="repeat" description="Solcar" evidence="21">
    <location>
        <begin position="6"/>
        <end position="98"/>
    </location>
</feature>
<dbReference type="GO" id="GO:1901029">
    <property type="term" value="P:negative regulation of mitochondrial outer membrane permeabilization involved in apoptotic signaling pathway"/>
    <property type="evidence" value="ECO:0007669"/>
    <property type="project" value="TreeGrafter"/>
</dbReference>
<dbReference type="InterPro" id="IPR013783">
    <property type="entry name" value="Ig-like_fold"/>
</dbReference>
<keyword evidence="9" id="KW-0999">Mitochondrion inner membrane</keyword>
<dbReference type="PROSITE" id="PS50920">
    <property type="entry name" value="SOLCAR"/>
    <property type="match status" value="3"/>
</dbReference>
<dbReference type="PANTHER" id="PTHR45635">
    <property type="entry name" value="ADP,ATP CARRIER PROTEIN 1-RELATED-RELATED"/>
    <property type="match status" value="1"/>
</dbReference>
<dbReference type="GO" id="GO:1990544">
    <property type="term" value="P:mitochondrial ATP transmembrane transport"/>
    <property type="evidence" value="ECO:0007669"/>
    <property type="project" value="InterPro"/>
</dbReference>